<dbReference type="GO" id="GO:0016791">
    <property type="term" value="F:phosphatase activity"/>
    <property type="evidence" value="ECO:0007669"/>
    <property type="project" value="TreeGrafter"/>
</dbReference>
<feature type="region of interest" description="Disordered" evidence="1">
    <location>
        <begin position="97"/>
        <end position="117"/>
    </location>
</feature>
<dbReference type="EMBL" id="AP022612">
    <property type="protein sequence ID" value="BBZ32984.1"/>
    <property type="molecule type" value="Genomic_DNA"/>
</dbReference>
<feature type="domain" description="Calcineurin-like phosphoesterase" evidence="2">
    <location>
        <begin position="10"/>
        <end position="146"/>
    </location>
</feature>
<reference evidence="3" key="1">
    <citation type="journal article" date="2019" name="Emerg. Microbes Infect.">
        <title>Comprehensive subspecies identification of 175 nontuberculous mycobacteria species based on 7547 genomic profiles.</title>
        <authorList>
            <person name="Matsumoto Y."/>
            <person name="Kinjo T."/>
            <person name="Motooka D."/>
            <person name="Nabeya D."/>
            <person name="Jung N."/>
            <person name="Uechi K."/>
            <person name="Horii T."/>
            <person name="Iida T."/>
            <person name="Fujita J."/>
            <person name="Nakamura S."/>
        </authorList>
    </citation>
    <scope>NUCLEOTIDE SEQUENCE [LARGE SCALE GENOMIC DNA]</scope>
    <source>
        <strain evidence="3">JCM 13671</strain>
    </source>
</reference>
<dbReference type="InterPro" id="IPR050126">
    <property type="entry name" value="Ap4A_hydrolase"/>
</dbReference>
<dbReference type="PANTHER" id="PTHR42850">
    <property type="entry name" value="METALLOPHOSPHOESTERASE"/>
    <property type="match status" value="1"/>
</dbReference>
<dbReference type="AlphaFoldDB" id="A0A7I7XV22"/>
<proteinExistence type="predicted"/>
<name>A0A7I7XV22_9MYCO</name>
<dbReference type="RefSeq" id="WP_085152411.1">
    <property type="nucleotide sequence ID" value="NZ_AP022612.1"/>
</dbReference>
<dbReference type="GO" id="GO:0005737">
    <property type="term" value="C:cytoplasm"/>
    <property type="evidence" value="ECO:0007669"/>
    <property type="project" value="TreeGrafter"/>
</dbReference>
<dbReference type="PANTHER" id="PTHR42850:SF7">
    <property type="entry name" value="BIS(5'-NUCLEOSYL)-TETRAPHOSPHATASE PRPE [ASYMMETRICAL]"/>
    <property type="match status" value="1"/>
</dbReference>
<organism evidence="3 4">
    <name type="scientific">Mycolicibacterium confluentis</name>
    <dbReference type="NCBI Taxonomy" id="28047"/>
    <lineage>
        <taxon>Bacteria</taxon>
        <taxon>Bacillati</taxon>
        <taxon>Actinomycetota</taxon>
        <taxon>Actinomycetes</taxon>
        <taxon>Mycobacteriales</taxon>
        <taxon>Mycobacteriaceae</taxon>
        <taxon>Mycolicibacterium</taxon>
    </lineage>
</organism>
<gene>
    <name evidence="3" type="ORF">MCNF_15890</name>
</gene>
<keyword evidence="4" id="KW-1185">Reference proteome</keyword>
<dbReference type="SUPFAM" id="SSF56300">
    <property type="entry name" value="Metallo-dependent phosphatases"/>
    <property type="match status" value="1"/>
</dbReference>
<dbReference type="InterPro" id="IPR004843">
    <property type="entry name" value="Calcineurin-like_PHP"/>
</dbReference>
<dbReference type="Gene3D" id="3.60.21.10">
    <property type="match status" value="1"/>
</dbReference>
<dbReference type="OrthoDB" id="9807890at2"/>
<evidence type="ECO:0000256" key="1">
    <source>
        <dbReference type="SAM" id="MobiDB-lite"/>
    </source>
</evidence>
<dbReference type="Proteomes" id="UP000466931">
    <property type="component" value="Chromosome"/>
</dbReference>
<reference evidence="3" key="2">
    <citation type="submission" date="2020-02" db="EMBL/GenBank/DDBJ databases">
        <authorList>
            <person name="Matsumoto Y."/>
            <person name="Motooka D."/>
            <person name="Nakamura S."/>
        </authorList>
    </citation>
    <scope>NUCLEOTIDE SEQUENCE</scope>
    <source>
        <strain evidence="3">JCM 13671</strain>
    </source>
</reference>
<evidence type="ECO:0000313" key="3">
    <source>
        <dbReference type="EMBL" id="BBZ32984.1"/>
    </source>
</evidence>
<protein>
    <submittedName>
        <fullName evidence="3">Metallophosphatase</fullName>
    </submittedName>
</protein>
<dbReference type="InterPro" id="IPR029052">
    <property type="entry name" value="Metallo-depent_PP-like"/>
</dbReference>
<evidence type="ECO:0000313" key="4">
    <source>
        <dbReference type="Proteomes" id="UP000466931"/>
    </source>
</evidence>
<dbReference type="Pfam" id="PF00149">
    <property type="entry name" value="Metallophos"/>
    <property type="match status" value="1"/>
</dbReference>
<evidence type="ECO:0000259" key="2">
    <source>
        <dbReference type="Pfam" id="PF00149"/>
    </source>
</evidence>
<accession>A0A7I7XV22</accession>
<sequence length="344" mass="38693">MNNAVQGYDIIGDVHGCATKLEALLTALDYQVDGSSVFRHPRRQAIFVGDLIDRGPEQLRVLEIVKAMVDAGSAQIVMGNHEFNALAYHTEWPGGSGKFLRPHDDPDDDRSEKNTDQHSAFLTQVTGADRQRYLEWFTTIPLWLDLDNLRVVHACWHDESIAAVETRCDSATPFADVKHLVAASTKHDPLFRAVETLLKGPEISLVDHGELPYHDKDGHPRDSARMRWWNSTGRTLRDIAEMGGRFTTATGEPYPPLPDLELPHDTQSYVYTGDVPVFYGHYWRQGTPEHQHDWTEYTACVDFSAVKGGELMAYRWSGESRIQPENYVTAGQVECIDVVASPPH</sequence>